<proteinExistence type="predicted"/>
<dbReference type="Proteomes" id="UP000266841">
    <property type="component" value="Unassembled WGS sequence"/>
</dbReference>
<sequence>MMYRYLAVQVIAARAFRSSPVSTTAKGHAFNRLLATSATALHSASTLADSTATGANGACVDEINPLLASWDGEPYNLPPFSKIKTTHFEPALHAAMEAHLS</sequence>
<organism evidence="1 2">
    <name type="scientific">Thalassiosira oceanica</name>
    <name type="common">Marine diatom</name>
    <dbReference type="NCBI Taxonomy" id="159749"/>
    <lineage>
        <taxon>Eukaryota</taxon>
        <taxon>Sar</taxon>
        <taxon>Stramenopiles</taxon>
        <taxon>Ochrophyta</taxon>
        <taxon>Bacillariophyta</taxon>
        <taxon>Coscinodiscophyceae</taxon>
        <taxon>Thalassiosirophycidae</taxon>
        <taxon>Thalassiosirales</taxon>
        <taxon>Thalassiosiraceae</taxon>
        <taxon>Thalassiosira</taxon>
    </lineage>
</organism>
<reference evidence="1 2" key="1">
    <citation type="journal article" date="2012" name="Genome Biol.">
        <title>Genome and low-iron response of an oceanic diatom adapted to chronic iron limitation.</title>
        <authorList>
            <person name="Lommer M."/>
            <person name="Specht M."/>
            <person name="Roy A.S."/>
            <person name="Kraemer L."/>
            <person name="Andreson R."/>
            <person name="Gutowska M.A."/>
            <person name="Wolf J."/>
            <person name="Bergner S.V."/>
            <person name="Schilhabel M.B."/>
            <person name="Klostermeier U.C."/>
            <person name="Beiko R.G."/>
            <person name="Rosenstiel P."/>
            <person name="Hippler M."/>
            <person name="Laroche J."/>
        </authorList>
    </citation>
    <scope>NUCLEOTIDE SEQUENCE [LARGE SCALE GENOMIC DNA]</scope>
    <source>
        <strain evidence="1 2">CCMP1005</strain>
    </source>
</reference>
<feature type="non-terminal residue" evidence="1">
    <location>
        <position position="101"/>
    </location>
</feature>
<gene>
    <name evidence="1" type="ORF">THAOC_04204</name>
</gene>
<comment type="caution">
    <text evidence="1">The sequence shown here is derived from an EMBL/GenBank/DDBJ whole genome shotgun (WGS) entry which is preliminary data.</text>
</comment>
<dbReference type="EMBL" id="AGNL01003924">
    <property type="protein sequence ID" value="EJK74135.1"/>
    <property type="molecule type" value="Genomic_DNA"/>
</dbReference>
<accession>K0T9E4</accession>
<dbReference type="AlphaFoldDB" id="K0T9E4"/>
<protein>
    <submittedName>
        <fullName evidence="1">Uncharacterized protein</fullName>
    </submittedName>
</protein>
<evidence type="ECO:0000313" key="2">
    <source>
        <dbReference type="Proteomes" id="UP000266841"/>
    </source>
</evidence>
<name>K0T9E4_THAOC</name>
<evidence type="ECO:0000313" key="1">
    <source>
        <dbReference type="EMBL" id="EJK74135.1"/>
    </source>
</evidence>
<keyword evidence="2" id="KW-1185">Reference proteome</keyword>